<protein>
    <submittedName>
        <fullName evidence="2">3-oxoacyl-ACP synthase</fullName>
    </submittedName>
</protein>
<reference evidence="3" key="1">
    <citation type="submission" date="2016-05" db="EMBL/GenBank/DDBJ databases">
        <title>Draft genome of Corynebacterium afermentans subsp. afermentans LCDC 88199T.</title>
        <authorList>
            <person name="Bernier A.-M."/>
            <person name="Bernard K."/>
        </authorList>
    </citation>
    <scope>NUCLEOTIDE SEQUENCE [LARGE SCALE GENOMIC DNA]</scope>
    <source>
        <strain evidence="3">NML02-A-017</strain>
    </source>
</reference>
<dbReference type="RefSeq" id="WP_067589440.1">
    <property type="nucleotide sequence ID" value="NZ_LXSL01000009.1"/>
</dbReference>
<organism evidence="2 3">
    <name type="scientific">Eikenella longinqua</name>
    <dbReference type="NCBI Taxonomy" id="1795827"/>
    <lineage>
        <taxon>Bacteria</taxon>
        <taxon>Pseudomonadati</taxon>
        <taxon>Pseudomonadota</taxon>
        <taxon>Betaproteobacteria</taxon>
        <taxon>Neisseriales</taxon>
        <taxon>Neisseriaceae</taxon>
        <taxon>Eikenella</taxon>
    </lineage>
</organism>
<dbReference type="STRING" id="1795827.A7P95_00270"/>
<dbReference type="InterPro" id="IPR014030">
    <property type="entry name" value="Ketoacyl_synth_N"/>
</dbReference>
<proteinExistence type="predicted"/>
<feature type="domain" description="Beta-ketoacyl synthase-like N-terminal" evidence="1">
    <location>
        <begin position="27"/>
        <end position="243"/>
    </location>
</feature>
<dbReference type="Proteomes" id="UP000077885">
    <property type="component" value="Unassembled WGS sequence"/>
</dbReference>
<dbReference type="AlphaFoldDB" id="A0A1A9S2N4"/>
<dbReference type="Pfam" id="PF13723">
    <property type="entry name" value="Ketoacyl-synt_2"/>
    <property type="match status" value="1"/>
</dbReference>
<accession>A0A1A9S2N4</accession>
<dbReference type="OrthoDB" id="9798676at2"/>
<name>A0A1A9S2N4_9NEIS</name>
<evidence type="ECO:0000313" key="3">
    <source>
        <dbReference type="Proteomes" id="UP000077885"/>
    </source>
</evidence>
<gene>
    <name evidence="2" type="ORF">A7P95_00270</name>
</gene>
<keyword evidence="3" id="KW-1185">Reference proteome</keyword>
<sequence>MSADFHLRFSIQGWHAASTRLHTGEEWSAWASGRLNAAELPDTPPKVDFLPAMQRRRLGLSARLLFAAAHPLLAEGETCPLVLASHDGEINRSFGLWTTLLRDNEVSPTSFGLSVHNALAGQWSMLRGDMSENTALSVRQSGLETAVLEAAGLLADGAERVLAVVVDEPLQAQYPAAPAERAPFAHALALLLAPGGEWELSPAAHDGENAADIGYWGALEWLRQRFSGSREWVNQYADEAWQWRQLIP</sequence>
<dbReference type="EMBL" id="LXSL01000009">
    <property type="protein sequence ID" value="OAM31502.1"/>
    <property type="molecule type" value="Genomic_DNA"/>
</dbReference>
<dbReference type="SUPFAM" id="SSF53901">
    <property type="entry name" value="Thiolase-like"/>
    <property type="match status" value="1"/>
</dbReference>
<evidence type="ECO:0000259" key="1">
    <source>
        <dbReference type="Pfam" id="PF13723"/>
    </source>
</evidence>
<evidence type="ECO:0000313" key="2">
    <source>
        <dbReference type="EMBL" id="OAM31502.1"/>
    </source>
</evidence>
<comment type="caution">
    <text evidence="2">The sequence shown here is derived from an EMBL/GenBank/DDBJ whole genome shotgun (WGS) entry which is preliminary data.</text>
</comment>
<dbReference type="GO" id="GO:0016746">
    <property type="term" value="F:acyltransferase activity"/>
    <property type="evidence" value="ECO:0007669"/>
    <property type="project" value="InterPro"/>
</dbReference>
<dbReference type="InterPro" id="IPR016039">
    <property type="entry name" value="Thiolase-like"/>
</dbReference>